<gene>
    <name evidence="1" type="ORF">PGCG_00167</name>
</gene>
<dbReference type="EMBL" id="KC662249">
    <property type="protein sequence ID" value="AGM15478.1"/>
    <property type="molecule type" value="Genomic_DNA"/>
</dbReference>
<sequence>MRCYYAIASHHNMVSEDMKPAKYNDEYNEAYRDIFYLYAHGLINSYNEWLSMDMLDSPTDGELIYKAQDMKYYHDIYKHISKYFEIKGNYLETQEHFMDNELKTHKELIKYIMMDEYGNIEVQEIIDRIAELGDILYYDSPDKKTISLACLCGVDGYNNNRENYENDDYENYDYSTEQGYYENYYENEARSTNNTLRNI</sequence>
<organism evidence="1 2">
    <name type="scientific">Phaeocystis globosa virus PgV-16T</name>
    <dbReference type="NCBI Taxonomy" id="3071227"/>
    <lineage>
        <taxon>Viruses</taxon>
        <taxon>Varidnaviria</taxon>
        <taxon>Bamfordvirae</taxon>
        <taxon>Nucleocytoviricota</taxon>
        <taxon>Megaviricetes</taxon>
        <taxon>Imitervirales</taxon>
        <taxon>Mesomimiviridae</taxon>
        <taxon>Tethysvirus</taxon>
        <taxon>Tethysvirus hollandense</taxon>
    </lineage>
</organism>
<protein>
    <submittedName>
        <fullName evidence="1">Uncharacterized protein</fullName>
    </submittedName>
</protein>
<evidence type="ECO:0000313" key="2">
    <source>
        <dbReference type="Proteomes" id="UP000204225"/>
    </source>
</evidence>
<reference evidence="1 2" key="1">
    <citation type="journal article" date="2013" name="Proc. Natl. Acad. Sci. U.S.A.">
        <title>Genome of Phaeocystis globosa virus PgV-16T highlights the common ancestry of the largest known DNA viruses infecting eukaryotes.</title>
        <authorList>
            <person name="Santini S."/>
            <person name="Jeudy S."/>
            <person name="Bartoli J."/>
            <person name="Poirot O."/>
            <person name="Lescot M."/>
            <person name="Abergel C."/>
            <person name="Barbe V."/>
            <person name="Wommack K.E."/>
            <person name="Noordeloos A.A."/>
            <person name="Brussaard C.P."/>
            <person name="Claverie J.M."/>
        </authorList>
    </citation>
    <scope>NUCLEOTIDE SEQUENCE [LARGE SCALE GENOMIC DNA]</scope>
    <source>
        <strain evidence="1 2">16T</strain>
    </source>
</reference>
<evidence type="ECO:0000313" key="1">
    <source>
        <dbReference type="EMBL" id="AGM15478.1"/>
    </source>
</evidence>
<keyword evidence="2" id="KW-1185">Reference proteome</keyword>
<dbReference type="Proteomes" id="UP000204225">
    <property type="component" value="Segment"/>
</dbReference>
<name>A0AC59EX18_9VIRU</name>
<accession>A0AC59EX18</accession>
<proteinExistence type="predicted"/>